<feature type="compositionally biased region" description="Polar residues" evidence="1">
    <location>
        <begin position="14"/>
        <end position="24"/>
    </location>
</feature>
<protein>
    <submittedName>
        <fullName evidence="2">Uncharacterized protein</fullName>
    </submittedName>
</protein>
<feature type="compositionally biased region" description="Basic and acidic residues" evidence="1">
    <location>
        <begin position="1"/>
        <end position="11"/>
    </location>
</feature>
<keyword evidence="3" id="KW-1185">Reference proteome</keyword>
<evidence type="ECO:0000256" key="1">
    <source>
        <dbReference type="SAM" id="MobiDB-lite"/>
    </source>
</evidence>
<comment type="caution">
    <text evidence="2">The sequence shown here is derived from an EMBL/GenBank/DDBJ whole genome shotgun (WGS) entry which is preliminary data.</text>
</comment>
<evidence type="ECO:0000313" key="3">
    <source>
        <dbReference type="Proteomes" id="UP000078302"/>
    </source>
</evidence>
<gene>
    <name evidence="2" type="ORF">A4H96_11905</name>
</gene>
<proteinExistence type="predicted"/>
<dbReference type="AlphaFoldDB" id="A0A179B9S3"/>
<dbReference type="EMBL" id="LVXZ01000175">
    <property type="protein sequence ID" value="OAP88095.1"/>
    <property type="molecule type" value="Genomic_DNA"/>
</dbReference>
<feature type="region of interest" description="Disordered" evidence="1">
    <location>
        <begin position="1"/>
        <end position="33"/>
    </location>
</feature>
<organism evidence="2 3">
    <name type="scientific">Acidithiobacillus ferrooxidans</name>
    <name type="common">Thiobacillus ferrooxidans</name>
    <dbReference type="NCBI Taxonomy" id="920"/>
    <lineage>
        <taxon>Bacteria</taxon>
        <taxon>Pseudomonadati</taxon>
        <taxon>Pseudomonadota</taxon>
        <taxon>Acidithiobacillia</taxon>
        <taxon>Acidithiobacillales</taxon>
        <taxon>Acidithiobacillaceae</taxon>
        <taxon>Acidithiobacillus</taxon>
    </lineage>
</organism>
<accession>A0A179B9S3</accession>
<evidence type="ECO:0000313" key="2">
    <source>
        <dbReference type="EMBL" id="OAP88095.1"/>
    </source>
</evidence>
<name>A0A179B9S3_ACIFR</name>
<sequence>MREQQRIRNDPEWSENSQQGGNDTDTGEDETRPFALEKARVVAAGKKISPFSRGQEEKRLYGTRHGCRYGVIGHAHGQLVGAETSLYSTLRKIGFDRVWIAHAAPYLTRFFIFRRLNSNHFSV</sequence>
<reference evidence="2 3" key="1">
    <citation type="submission" date="2016-04" db="EMBL/GenBank/DDBJ databases">
        <title>Acidithiobacillus ferrooxidans genome sequencing and assembly.</title>
        <authorList>
            <person name="Zhou Z."/>
        </authorList>
    </citation>
    <scope>NUCLEOTIDE SEQUENCE [LARGE SCALE GENOMIC DNA]</scope>
    <source>
        <strain evidence="2 3">BY0502</strain>
    </source>
</reference>
<dbReference type="Proteomes" id="UP000078302">
    <property type="component" value="Unassembled WGS sequence"/>
</dbReference>